<dbReference type="InterPro" id="IPR001789">
    <property type="entry name" value="Sig_transdc_resp-reg_receiver"/>
</dbReference>
<dbReference type="EMBL" id="MHKD01000022">
    <property type="protein sequence ID" value="OGY83063.1"/>
    <property type="molecule type" value="Genomic_DNA"/>
</dbReference>
<dbReference type="InterPro" id="IPR050595">
    <property type="entry name" value="Bact_response_regulator"/>
</dbReference>
<comment type="caution">
    <text evidence="5">The sequence shown here is derived from an EMBL/GenBank/DDBJ whole genome shotgun (WGS) entry which is preliminary data.</text>
</comment>
<evidence type="ECO:0000259" key="4">
    <source>
        <dbReference type="PROSITE" id="PS50110"/>
    </source>
</evidence>
<gene>
    <name evidence="5" type="ORF">A3F54_04520</name>
</gene>
<protein>
    <recommendedName>
        <fullName evidence="4">Response regulatory domain-containing protein</fullName>
    </recommendedName>
</protein>
<feature type="domain" description="Response regulatory" evidence="4">
    <location>
        <begin position="164"/>
        <end position="280"/>
    </location>
</feature>
<dbReference type="STRING" id="1798542.A3F54_04520"/>
<evidence type="ECO:0000313" key="6">
    <source>
        <dbReference type="Proteomes" id="UP000176952"/>
    </source>
</evidence>
<reference evidence="5 6" key="1">
    <citation type="journal article" date="2016" name="Nat. Commun.">
        <title>Thousands of microbial genomes shed light on interconnected biogeochemical processes in an aquifer system.</title>
        <authorList>
            <person name="Anantharaman K."/>
            <person name="Brown C.T."/>
            <person name="Hug L.A."/>
            <person name="Sharon I."/>
            <person name="Castelle C.J."/>
            <person name="Probst A.J."/>
            <person name="Thomas B.C."/>
            <person name="Singh A."/>
            <person name="Wilkins M.J."/>
            <person name="Karaoz U."/>
            <person name="Brodie E.L."/>
            <person name="Williams K.H."/>
            <person name="Hubbard S.S."/>
            <person name="Banfield J.F."/>
        </authorList>
    </citation>
    <scope>NUCLEOTIDE SEQUENCE [LARGE SCALE GENOMIC DNA]</scope>
</reference>
<keyword evidence="1 3" id="KW-0597">Phosphoprotein</keyword>
<organism evidence="5 6">
    <name type="scientific">Candidatus Kerfeldbacteria bacterium RIFCSPHIGHO2_12_FULL_48_17</name>
    <dbReference type="NCBI Taxonomy" id="1798542"/>
    <lineage>
        <taxon>Bacteria</taxon>
        <taxon>Candidatus Kerfeldiibacteriota</taxon>
    </lineage>
</organism>
<evidence type="ECO:0000256" key="3">
    <source>
        <dbReference type="PROSITE-ProRule" id="PRU00169"/>
    </source>
</evidence>
<dbReference type="InterPro" id="IPR011006">
    <property type="entry name" value="CheY-like_superfamily"/>
</dbReference>
<proteinExistence type="predicted"/>
<dbReference type="PANTHER" id="PTHR44591">
    <property type="entry name" value="STRESS RESPONSE REGULATOR PROTEIN 1"/>
    <property type="match status" value="1"/>
</dbReference>
<dbReference type="SMART" id="SM00448">
    <property type="entry name" value="REC"/>
    <property type="match status" value="2"/>
</dbReference>
<dbReference type="SUPFAM" id="SSF52172">
    <property type="entry name" value="CheY-like"/>
    <property type="match status" value="2"/>
</dbReference>
<feature type="modified residue" description="4-aspartylphosphate" evidence="3">
    <location>
        <position position="213"/>
    </location>
</feature>
<keyword evidence="2" id="KW-0902">Two-component regulatory system</keyword>
<feature type="domain" description="Response regulatory" evidence="4">
    <location>
        <begin position="10"/>
        <end position="126"/>
    </location>
</feature>
<name>A0A1G2B1J4_9BACT</name>
<dbReference type="PANTHER" id="PTHR44591:SF14">
    <property type="entry name" value="PROTEIN PILG"/>
    <property type="match status" value="1"/>
</dbReference>
<sequence length="282" mass="31423">MTDSRPKKNHLLLVEDEQILADIIKQKLEQHGFIVDLATDGDEGLQKILANRPDMVLLDVLLPKKNGYQVLEYLRTHADTKDLPVLVISNSGQPVEIDRILELGVCDYLIKAEFTPQDVIDKVEKCLGGSGVTRAKMFTPQKHKVDIGSIDTMPERGVGGGRKKVLLVEDDKMLADLAYMQLFRDGYMVEMVIDGEGVLPKLKTFTPDIILLDIRLPDMDGFQVLAAVRGVPAYKNIPVIIVSNFDQEDYRKKAKELGAVEYLVKADLDTHAISDKVKAIIG</sequence>
<dbReference type="GO" id="GO:0000160">
    <property type="term" value="P:phosphorelay signal transduction system"/>
    <property type="evidence" value="ECO:0007669"/>
    <property type="project" value="UniProtKB-KW"/>
</dbReference>
<dbReference type="PROSITE" id="PS50110">
    <property type="entry name" value="RESPONSE_REGULATORY"/>
    <property type="match status" value="2"/>
</dbReference>
<dbReference type="Gene3D" id="3.40.50.2300">
    <property type="match status" value="2"/>
</dbReference>
<dbReference type="Pfam" id="PF00072">
    <property type="entry name" value="Response_reg"/>
    <property type="match status" value="2"/>
</dbReference>
<evidence type="ECO:0000256" key="1">
    <source>
        <dbReference type="ARBA" id="ARBA00022553"/>
    </source>
</evidence>
<evidence type="ECO:0000313" key="5">
    <source>
        <dbReference type="EMBL" id="OGY83063.1"/>
    </source>
</evidence>
<evidence type="ECO:0000256" key="2">
    <source>
        <dbReference type="ARBA" id="ARBA00023012"/>
    </source>
</evidence>
<dbReference type="AlphaFoldDB" id="A0A1G2B1J4"/>
<accession>A0A1G2B1J4</accession>
<dbReference type="Proteomes" id="UP000176952">
    <property type="component" value="Unassembled WGS sequence"/>
</dbReference>
<dbReference type="CDD" id="cd17574">
    <property type="entry name" value="REC_OmpR"/>
    <property type="match status" value="2"/>
</dbReference>
<feature type="modified residue" description="4-aspartylphosphate" evidence="3">
    <location>
        <position position="59"/>
    </location>
</feature>